<evidence type="ECO:0000313" key="2">
    <source>
        <dbReference type="EMBL" id="KAJ8398383.1"/>
    </source>
</evidence>
<reference evidence="2" key="1">
    <citation type="journal article" date="2023" name="Science">
        <title>Genome structures resolve the early diversification of teleost fishes.</title>
        <authorList>
            <person name="Parey E."/>
            <person name="Louis A."/>
            <person name="Montfort J."/>
            <person name="Bouchez O."/>
            <person name="Roques C."/>
            <person name="Iampietro C."/>
            <person name="Lluch J."/>
            <person name="Castinel A."/>
            <person name="Donnadieu C."/>
            <person name="Desvignes T."/>
            <person name="Floi Bucao C."/>
            <person name="Jouanno E."/>
            <person name="Wen M."/>
            <person name="Mejri S."/>
            <person name="Dirks R."/>
            <person name="Jansen H."/>
            <person name="Henkel C."/>
            <person name="Chen W.J."/>
            <person name="Zahm M."/>
            <person name="Cabau C."/>
            <person name="Klopp C."/>
            <person name="Thompson A.W."/>
            <person name="Robinson-Rechavi M."/>
            <person name="Braasch I."/>
            <person name="Lecointre G."/>
            <person name="Bobe J."/>
            <person name="Postlethwait J.H."/>
            <person name="Berthelot C."/>
            <person name="Roest Crollius H."/>
            <person name="Guiguen Y."/>
        </authorList>
    </citation>
    <scope>NUCLEOTIDE SEQUENCE</scope>
    <source>
        <strain evidence="2">NC1722</strain>
    </source>
</reference>
<accession>A0AAD7WIS9</accession>
<gene>
    <name evidence="2" type="ORF">AAFF_G00426380</name>
</gene>
<sequence>MPAKHINLSPTLHIETASALLPKRPQPAGGLPILCIRPTGSLAGDGKHGTAGSPQQPQPRPLPLLPSSFTASWGSHQ</sequence>
<dbReference type="Proteomes" id="UP001221898">
    <property type="component" value="Unassembled WGS sequence"/>
</dbReference>
<feature type="region of interest" description="Disordered" evidence="1">
    <location>
        <begin position="38"/>
        <end position="77"/>
    </location>
</feature>
<dbReference type="AlphaFoldDB" id="A0AAD7WIS9"/>
<protein>
    <submittedName>
        <fullName evidence="2">Uncharacterized protein</fullName>
    </submittedName>
</protein>
<dbReference type="EMBL" id="JAINUG010000090">
    <property type="protein sequence ID" value="KAJ8398383.1"/>
    <property type="molecule type" value="Genomic_DNA"/>
</dbReference>
<name>A0AAD7WIS9_9TELE</name>
<evidence type="ECO:0000256" key="1">
    <source>
        <dbReference type="SAM" id="MobiDB-lite"/>
    </source>
</evidence>
<proteinExistence type="predicted"/>
<comment type="caution">
    <text evidence="2">The sequence shown here is derived from an EMBL/GenBank/DDBJ whole genome shotgun (WGS) entry which is preliminary data.</text>
</comment>
<keyword evidence="3" id="KW-1185">Reference proteome</keyword>
<organism evidence="2 3">
    <name type="scientific">Aldrovandia affinis</name>
    <dbReference type="NCBI Taxonomy" id="143900"/>
    <lineage>
        <taxon>Eukaryota</taxon>
        <taxon>Metazoa</taxon>
        <taxon>Chordata</taxon>
        <taxon>Craniata</taxon>
        <taxon>Vertebrata</taxon>
        <taxon>Euteleostomi</taxon>
        <taxon>Actinopterygii</taxon>
        <taxon>Neopterygii</taxon>
        <taxon>Teleostei</taxon>
        <taxon>Notacanthiformes</taxon>
        <taxon>Halosauridae</taxon>
        <taxon>Aldrovandia</taxon>
    </lineage>
</organism>
<evidence type="ECO:0000313" key="3">
    <source>
        <dbReference type="Proteomes" id="UP001221898"/>
    </source>
</evidence>